<proteinExistence type="predicted"/>
<reference evidence="1 2" key="1">
    <citation type="journal article" date="2016" name="Mol. Biol. Evol.">
        <title>Genome-Wide Survey of Gut Fungi (Harpellales) Reveals the First Horizontally Transferred Ubiquitin Gene from a Mosquito Host.</title>
        <authorList>
            <person name="Wang Y."/>
            <person name="White M.M."/>
            <person name="Kvist S."/>
            <person name="Moncalvo J.M."/>
        </authorList>
    </citation>
    <scope>NUCLEOTIDE SEQUENCE [LARGE SCALE GENOMIC DNA]</scope>
    <source>
        <strain evidence="1 2">ALG-7-W6</strain>
    </source>
</reference>
<protein>
    <submittedName>
        <fullName evidence="1">Uncharacterized protein</fullName>
    </submittedName>
</protein>
<evidence type="ECO:0000313" key="2">
    <source>
        <dbReference type="Proteomes" id="UP000187455"/>
    </source>
</evidence>
<dbReference type="EMBL" id="LSSL01001119">
    <property type="protein sequence ID" value="OLY83013.1"/>
    <property type="molecule type" value="Genomic_DNA"/>
</dbReference>
<gene>
    <name evidence="1" type="ORF">AYI68_g2857</name>
</gene>
<dbReference type="AlphaFoldDB" id="A0A1R0H1J2"/>
<evidence type="ECO:0000313" key="1">
    <source>
        <dbReference type="EMBL" id="OLY83013.1"/>
    </source>
</evidence>
<sequence>MLFSNSNTPVFNPDSLLLSIPAEEKDSISLASISVDMAIEALSHVWKTDMTPEYISGYFGLFASNVNWKEPLFIENIEAVRKIERSNVMRISISMKRLKSQNTMTLNQLLNFPHEQDVFSNLQYFKPAKTVLVEEEQNDNFIPVHFKNGNFYDYDTTFDRQTFKEVNQLYFFIMNRAR</sequence>
<organism evidence="1 2">
    <name type="scientific">Smittium mucronatum</name>
    <dbReference type="NCBI Taxonomy" id="133383"/>
    <lineage>
        <taxon>Eukaryota</taxon>
        <taxon>Fungi</taxon>
        <taxon>Fungi incertae sedis</taxon>
        <taxon>Zoopagomycota</taxon>
        <taxon>Kickxellomycotina</taxon>
        <taxon>Harpellomycetes</taxon>
        <taxon>Harpellales</taxon>
        <taxon>Legeriomycetaceae</taxon>
        <taxon>Smittium</taxon>
    </lineage>
</organism>
<accession>A0A1R0H1J2</accession>
<name>A0A1R0H1J2_9FUNG</name>
<keyword evidence="2" id="KW-1185">Reference proteome</keyword>
<dbReference type="Proteomes" id="UP000187455">
    <property type="component" value="Unassembled WGS sequence"/>
</dbReference>
<comment type="caution">
    <text evidence="1">The sequence shown here is derived from an EMBL/GenBank/DDBJ whole genome shotgun (WGS) entry which is preliminary data.</text>
</comment>